<dbReference type="Pfam" id="PF05199">
    <property type="entry name" value="GMC_oxred_C"/>
    <property type="match status" value="1"/>
</dbReference>
<feature type="compositionally biased region" description="Basic and acidic residues" evidence="1">
    <location>
        <begin position="892"/>
        <end position="905"/>
    </location>
</feature>
<proteinExistence type="predicted"/>
<evidence type="ECO:0000313" key="4">
    <source>
        <dbReference type="Proteomes" id="UP000708208"/>
    </source>
</evidence>
<dbReference type="OrthoDB" id="269227at2759"/>
<dbReference type="EMBL" id="CAJVCH010002073">
    <property type="protein sequence ID" value="CAG7642639.1"/>
    <property type="molecule type" value="Genomic_DNA"/>
</dbReference>
<keyword evidence="4" id="KW-1185">Reference proteome</keyword>
<dbReference type="Proteomes" id="UP000708208">
    <property type="component" value="Unassembled WGS sequence"/>
</dbReference>
<comment type="caution">
    <text evidence="3">The sequence shown here is derived from an EMBL/GenBank/DDBJ whole genome shotgun (WGS) entry which is preliminary data.</text>
</comment>
<evidence type="ECO:0000256" key="1">
    <source>
        <dbReference type="SAM" id="MobiDB-lite"/>
    </source>
</evidence>
<feature type="region of interest" description="Disordered" evidence="1">
    <location>
        <begin position="335"/>
        <end position="381"/>
    </location>
</feature>
<feature type="compositionally biased region" description="Polar residues" evidence="1">
    <location>
        <begin position="359"/>
        <end position="369"/>
    </location>
</feature>
<feature type="compositionally biased region" description="Polar residues" evidence="1">
    <location>
        <begin position="839"/>
        <end position="857"/>
    </location>
</feature>
<dbReference type="GO" id="GO:0050660">
    <property type="term" value="F:flavin adenine dinucleotide binding"/>
    <property type="evidence" value="ECO:0007669"/>
    <property type="project" value="InterPro"/>
</dbReference>
<dbReference type="PANTHER" id="PTHR11552:SF147">
    <property type="entry name" value="CHOLINE DEHYDROGENASE, MITOCHONDRIAL"/>
    <property type="match status" value="1"/>
</dbReference>
<feature type="compositionally biased region" description="Low complexity" evidence="1">
    <location>
        <begin position="790"/>
        <end position="810"/>
    </location>
</feature>
<dbReference type="InterPro" id="IPR007867">
    <property type="entry name" value="GMC_OxRtase_C"/>
</dbReference>
<feature type="region of interest" description="Disordered" evidence="1">
    <location>
        <begin position="877"/>
        <end position="912"/>
    </location>
</feature>
<feature type="domain" description="Glucose-methanol-choline oxidoreductase C-terminal" evidence="2">
    <location>
        <begin position="137"/>
        <end position="279"/>
    </location>
</feature>
<feature type="region of interest" description="Disordered" evidence="1">
    <location>
        <begin position="790"/>
        <end position="861"/>
    </location>
</feature>
<dbReference type="AlphaFoldDB" id="A0A8J2J4Q2"/>
<accession>A0A8J2J4Q2</accession>
<reference evidence="3" key="1">
    <citation type="submission" date="2021-06" db="EMBL/GenBank/DDBJ databases">
        <authorList>
            <person name="Hodson N. C."/>
            <person name="Mongue J. A."/>
            <person name="Jaron S. K."/>
        </authorList>
    </citation>
    <scope>NUCLEOTIDE SEQUENCE</scope>
</reference>
<evidence type="ECO:0000313" key="3">
    <source>
        <dbReference type="EMBL" id="CAG7642639.1"/>
    </source>
</evidence>
<organism evidence="3 4">
    <name type="scientific">Allacma fusca</name>
    <dbReference type="NCBI Taxonomy" id="39272"/>
    <lineage>
        <taxon>Eukaryota</taxon>
        <taxon>Metazoa</taxon>
        <taxon>Ecdysozoa</taxon>
        <taxon>Arthropoda</taxon>
        <taxon>Hexapoda</taxon>
        <taxon>Collembola</taxon>
        <taxon>Symphypleona</taxon>
        <taxon>Sminthuridae</taxon>
        <taxon>Allacma</taxon>
    </lineage>
</organism>
<protein>
    <recommendedName>
        <fullName evidence="2">Glucose-methanol-choline oxidoreductase C-terminal domain-containing protein</fullName>
    </recommendedName>
</protein>
<sequence length="1009" mass="110631">MFVYAIIPVKQDLPVGKNLQDHLGTFVGPFVIEDKRTLLIDRDITKRAFLKFGIHGKGVLTTTGHHASAYISSPQVKKAGWGNWPNIQITLAGLAAHKTFPKDAAAAFNVVADGAAQYYNSSIGKDSFFLIPSIGRPKGRGEITLADSNPKSHPVISPKYLENDEDFLTLLQGVKKSIWIAETSQAFSFIGSKLTGTVFPGCDSVTHRSEAYWECYVRSLSVSLNHYVGTCSMGKRGTPGAVVDTDLRVIGTKGLRVMDASIIPFIPVGGTAAAVIMIGEKGADLIKSAWVPGFDTNPHYMHDYGAHELKETVGDDDLEPFRPMFEFPKTTAATPLEVPKGAYGTPDHTPGEPVGGYDPQNTNSGSDPSVQILPPEEYSSDRLPLSSWRTYSNMTEEDMEVMSFMESFRSANDIFGVPDNRDLSLPKMMKKINNVLDILETPEMQRMALPEVQSKARSALDIFSIPQLENMTVPEMMETLKSANDIFGDPEDKNMTTMEITSKLKSANEIFAIPDIEKMTVEEMKEKTKSALDIFGVSPVTMTVPEAMSKLKSANNIFGIVDPEPDTNVTVRQMMRSLKSASQIFGVPSDLSVVLNKNLPGRKRNRFSGQNFTTPDVFEVVERIKSNRALKLGNERKSKNMTALNFIDMLGTMEPLQPIHGNEDEEALAIEKEVADLMRQFGSIPEFKPLPIDDSNSSSLLQPNQVVTSSAEKPLPVESAATVNLDFNFPEKINATTMMQSLIQFMKSPAFRLRFGDRILPKVKYLLTAKFALANSNVTNATIQSQTTVASSKTVTKVTTSTTQTESTTTPRADVNKAPTEVTSIPESEPIQLELKPVQQESIPVQQESAPLQQESEPGQIEPITVETGSRIVAKPVKVFEKPPLKPAPKPSKADPEDLPELKPDEADDEDDVRDQRLEGLLNTGGLATLGGIFDRLRPALSILSAGENAANALGINNLNFFEDFDLPGVKTVRSMLGLFGRGGEEDLEDKWVKILRHPDFVSTVVTLG</sequence>
<dbReference type="GO" id="GO:0016614">
    <property type="term" value="F:oxidoreductase activity, acting on CH-OH group of donors"/>
    <property type="evidence" value="ECO:0007669"/>
    <property type="project" value="InterPro"/>
</dbReference>
<gene>
    <name evidence="3" type="ORF">AFUS01_LOCUS450</name>
</gene>
<evidence type="ECO:0000259" key="2">
    <source>
        <dbReference type="Pfam" id="PF05199"/>
    </source>
</evidence>
<dbReference type="PANTHER" id="PTHR11552">
    <property type="entry name" value="GLUCOSE-METHANOL-CHOLINE GMC OXIDOREDUCTASE"/>
    <property type="match status" value="1"/>
</dbReference>
<name>A0A8J2J4Q2_9HEXA</name>
<dbReference type="InterPro" id="IPR012132">
    <property type="entry name" value="GMC_OxRdtase"/>
</dbReference>